<accession>A0ABP8Y1Z8</accession>
<evidence type="ECO:0000256" key="1">
    <source>
        <dbReference type="SAM" id="MobiDB-lite"/>
    </source>
</evidence>
<name>A0ABP8Y1Z8_9ACTN</name>
<evidence type="ECO:0000313" key="4">
    <source>
        <dbReference type="Proteomes" id="UP001499974"/>
    </source>
</evidence>
<gene>
    <name evidence="3" type="ORF">GCM10023349_45370</name>
</gene>
<dbReference type="InterPro" id="IPR021454">
    <property type="entry name" value="DUF3105"/>
</dbReference>
<dbReference type="Pfam" id="PF11303">
    <property type="entry name" value="DUF3105"/>
    <property type="match status" value="1"/>
</dbReference>
<evidence type="ECO:0000313" key="3">
    <source>
        <dbReference type="EMBL" id="GAA4720194.1"/>
    </source>
</evidence>
<feature type="region of interest" description="Disordered" evidence="1">
    <location>
        <begin position="1"/>
        <end position="34"/>
    </location>
</feature>
<keyword evidence="4" id="KW-1185">Reference proteome</keyword>
<protein>
    <recommendedName>
        <fullName evidence="5">DUF3105 domain-containing protein</fullName>
    </recommendedName>
</protein>
<dbReference type="EMBL" id="BAABKM010000005">
    <property type="protein sequence ID" value="GAA4720194.1"/>
    <property type="molecule type" value="Genomic_DNA"/>
</dbReference>
<keyword evidence="2" id="KW-0472">Membrane</keyword>
<dbReference type="RefSeq" id="WP_345524035.1">
    <property type="nucleotide sequence ID" value="NZ_BAABKM010000005.1"/>
</dbReference>
<evidence type="ECO:0000256" key="2">
    <source>
        <dbReference type="SAM" id="Phobius"/>
    </source>
</evidence>
<comment type="caution">
    <text evidence="3">The sequence shown here is derived from an EMBL/GenBank/DDBJ whole genome shotgun (WGS) entry which is preliminary data.</text>
</comment>
<evidence type="ECO:0008006" key="5">
    <source>
        <dbReference type="Google" id="ProtNLM"/>
    </source>
</evidence>
<proteinExistence type="predicted"/>
<keyword evidence="2" id="KW-0812">Transmembrane</keyword>
<feature type="transmembrane region" description="Helical" evidence="2">
    <location>
        <begin position="40"/>
        <end position="62"/>
    </location>
</feature>
<dbReference type="Proteomes" id="UP001499974">
    <property type="component" value="Unassembled WGS sequence"/>
</dbReference>
<keyword evidence="2" id="KW-1133">Transmembrane helix</keyword>
<sequence>MSEIPPPPSYPPPGYEPPPSEPTLLASFGPEPPRSSRGPVIALAAVAVAIVVALAVAVPMLVDDEEPVSKDLSAVKSYDGLSNEHTTDDVDYPQSPPVGGQHAPVWLDCGAYDEPLREENAVHDLEHGTVWISYDPDLDADDVAALADELPQNGILAPYPGLSAPVVVTVWGKQLALTGADDPRLPLFITTYGGGETAPEPMASCAGGVHEADGGTGQSGTDV</sequence>
<feature type="compositionally biased region" description="Pro residues" evidence="1">
    <location>
        <begin position="1"/>
        <end position="21"/>
    </location>
</feature>
<reference evidence="4" key="1">
    <citation type="journal article" date="2019" name="Int. J. Syst. Evol. Microbiol.">
        <title>The Global Catalogue of Microorganisms (GCM) 10K type strain sequencing project: providing services to taxonomists for standard genome sequencing and annotation.</title>
        <authorList>
            <consortium name="The Broad Institute Genomics Platform"/>
            <consortium name="The Broad Institute Genome Sequencing Center for Infectious Disease"/>
            <person name="Wu L."/>
            <person name="Ma J."/>
        </authorList>
    </citation>
    <scope>NUCLEOTIDE SEQUENCE [LARGE SCALE GENOMIC DNA]</scope>
    <source>
        <strain evidence="4">JCM 18531</strain>
    </source>
</reference>
<organism evidence="3 4">
    <name type="scientific">Nocardioides conyzicola</name>
    <dbReference type="NCBI Taxonomy" id="1651781"/>
    <lineage>
        <taxon>Bacteria</taxon>
        <taxon>Bacillati</taxon>
        <taxon>Actinomycetota</taxon>
        <taxon>Actinomycetes</taxon>
        <taxon>Propionibacteriales</taxon>
        <taxon>Nocardioidaceae</taxon>
        <taxon>Nocardioides</taxon>
    </lineage>
</organism>